<dbReference type="Gene3D" id="3.30.930.10">
    <property type="entry name" value="Bira Bifunctional Protein, Domain 2"/>
    <property type="match status" value="1"/>
</dbReference>
<protein>
    <submittedName>
        <fullName evidence="3">Biotin--[acetyl-CoA-carboxylase] ligase</fullName>
        <ecNumber evidence="3">6.3.4.15</ecNumber>
    </submittedName>
</protein>
<dbReference type="InterPro" id="IPR004143">
    <property type="entry name" value="BPL_LPL_catalytic"/>
</dbReference>
<organism evidence="3 4">
    <name type="scientific">Paraconexibacter antarcticus</name>
    <dbReference type="NCBI Taxonomy" id="2949664"/>
    <lineage>
        <taxon>Bacteria</taxon>
        <taxon>Bacillati</taxon>
        <taxon>Actinomycetota</taxon>
        <taxon>Thermoleophilia</taxon>
        <taxon>Solirubrobacterales</taxon>
        <taxon>Paraconexibacteraceae</taxon>
        <taxon>Paraconexibacter</taxon>
    </lineage>
</organism>
<accession>A0ABY5DSE5</accession>
<dbReference type="PANTHER" id="PTHR12835">
    <property type="entry name" value="BIOTIN PROTEIN LIGASE"/>
    <property type="match status" value="1"/>
</dbReference>
<name>A0ABY5DSE5_9ACTN</name>
<dbReference type="NCBIfam" id="TIGR00121">
    <property type="entry name" value="birA_ligase"/>
    <property type="match status" value="1"/>
</dbReference>
<dbReference type="SUPFAM" id="SSF55681">
    <property type="entry name" value="Class II aaRS and biotin synthetases"/>
    <property type="match status" value="1"/>
</dbReference>
<dbReference type="InterPro" id="IPR004408">
    <property type="entry name" value="Biotin_CoA_COase_ligase"/>
</dbReference>
<dbReference type="CDD" id="cd16442">
    <property type="entry name" value="BPL"/>
    <property type="match status" value="1"/>
</dbReference>
<evidence type="ECO:0000313" key="4">
    <source>
        <dbReference type="Proteomes" id="UP001056035"/>
    </source>
</evidence>
<feature type="domain" description="BPL/LPL catalytic" evidence="2">
    <location>
        <begin position="1"/>
        <end position="174"/>
    </location>
</feature>
<evidence type="ECO:0000256" key="1">
    <source>
        <dbReference type="ARBA" id="ARBA00022598"/>
    </source>
</evidence>
<proteinExistence type="predicted"/>
<evidence type="ECO:0000259" key="2">
    <source>
        <dbReference type="PROSITE" id="PS51733"/>
    </source>
</evidence>
<keyword evidence="4" id="KW-1185">Reference proteome</keyword>
<dbReference type="PROSITE" id="PS51733">
    <property type="entry name" value="BPL_LPL_CATALYTIC"/>
    <property type="match status" value="1"/>
</dbReference>
<dbReference type="EC" id="6.3.4.15" evidence="3"/>
<dbReference type="Gene3D" id="2.30.30.100">
    <property type="match status" value="1"/>
</dbReference>
<dbReference type="Pfam" id="PF03099">
    <property type="entry name" value="BPL_LplA_LipB"/>
    <property type="match status" value="1"/>
</dbReference>
<dbReference type="InterPro" id="IPR045864">
    <property type="entry name" value="aa-tRNA-synth_II/BPL/LPL"/>
</dbReference>
<dbReference type="GO" id="GO:0004077">
    <property type="term" value="F:biotin--[biotin carboxyl-carrier protein] ligase activity"/>
    <property type="evidence" value="ECO:0007669"/>
    <property type="project" value="UniProtKB-EC"/>
</dbReference>
<evidence type="ECO:0000313" key="3">
    <source>
        <dbReference type="EMBL" id="UTI64519.1"/>
    </source>
</evidence>
<dbReference type="PANTHER" id="PTHR12835:SF5">
    <property type="entry name" value="BIOTIN--PROTEIN LIGASE"/>
    <property type="match status" value="1"/>
</dbReference>
<dbReference type="Proteomes" id="UP001056035">
    <property type="component" value="Chromosome"/>
</dbReference>
<reference evidence="3 4" key="1">
    <citation type="submission" date="2022-06" db="EMBL/GenBank/DDBJ databases">
        <title>Paraconexibacter antarcticus.</title>
        <authorList>
            <person name="Kim C.S."/>
        </authorList>
    </citation>
    <scope>NUCLEOTIDE SEQUENCE [LARGE SCALE GENOMIC DNA]</scope>
    <source>
        <strain evidence="3 4">02-257</strain>
    </source>
</reference>
<gene>
    <name evidence="3" type="ORF">NBH00_24675</name>
</gene>
<dbReference type="EMBL" id="CP098502">
    <property type="protein sequence ID" value="UTI64519.1"/>
    <property type="molecule type" value="Genomic_DNA"/>
</dbReference>
<sequence>MGRLGLPHLHLRETGSTNDRARALAIAGAPHGTLVTADAQTSGRGRQGRVWSAPPGHALLLSVVLRRPPALLPLHAAVAVAETVASAAPSAAVGIKWPNDVHLDGRKVAGILAEGRPQEGWAVLGIGLNVALRIEDLPSELHGTAATLGLDPSQRGAVLTVLLAQLERALALSAGDLLDAWRARDVLRGREVRWTGGAGTAAGVDGEGRLVVELDGGGRTALDAGEVHLGRA</sequence>
<keyword evidence="1 3" id="KW-0436">Ligase</keyword>
<dbReference type="RefSeq" id="WP_254571220.1">
    <property type="nucleotide sequence ID" value="NZ_CP098502.1"/>
</dbReference>